<keyword evidence="1" id="KW-0413">Isomerase</keyword>
<dbReference type="Proteomes" id="UP001185069">
    <property type="component" value="Unassembled WGS sequence"/>
</dbReference>
<dbReference type="EC" id="5.4.2.12" evidence="1"/>
<dbReference type="PANTHER" id="PTHR48100:SF62">
    <property type="entry name" value="GLUCOSYL-3-PHOSPHOGLYCERATE PHOSPHATASE"/>
    <property type="match status" value="1"/>
</dbReference>
<evidence type="ECO:0000313" key="2">
    <source>
        <dbReference type="Proteomes" id="UP001185069"/>
    </source>
</evidence>
<gene>
    <name evidence="1" type="ORF">JOE69_000335</name>
</gene>
<dbReference type="CDD" id="cd07067">
    <property type="entry name" value="HP_PGM_like"/>
    <property type="match status" value="1"/>
</dbReference>
<dbReference type="GO" id="GO:0004619">
    <property type="term" value="F:phosphoglycerate mutase activity"/>
    <property type="evidence" value="ECO:0007669"/>
    <property type="project" value="UniProtKB-EC"/>
</dbReference>
<dbReference type="RefSeq" id="WP_309795534.1">
    <property type="nucleotide sequence ID" value="NZ_BAAAHY010000006.1"/>
</dbReference>
<dbReference type="InterPro" id="IPR029033">
    <property type="entry name" value="His_PPase_superfam"/>
</dbReference>
<sequence>MMRLLFWRHGRTEWNLAGRFQGQTDIGLDDVGREQARRSAALLAGLRPSAIVSSDLSRTRETAGYLAEKTGLVPTLDPRLRETFARRWEGLTFSEIDQAFPDESAAWKSGTVHVRPGGGESRFEVGERVAAGALAAAAGVRPDGLLVVVTHGGAARSGLASLLGLPSEYWGAISGLANCHWSVLEEHDAPGGWRLTEHNAGSLPEAVVGQEG</sequence>
<dbReference type="EMBL" id="JAVDQF010000001">
    <property type="protein sequence ID" value="MDR6268097.1"/>
    <property type="molecule type" value="Genomic_DNA"/>
</dbReference>
<dbReference type="SMART" id="SM00855">
    <property type="entry name" value="PGAM"/>
    <property type="match status" value="1"/>
</dbReference>
<name>A0ABU1J9L7_9MICC</name>
<reference evidence="1 2" key="1">
    <citation type="submission" date="2023-07" db="EMBL/GenBank/DDBJ databases">
        <title>Sequencing the genomes of 1000 actinobacteria strains.</title>
        <authorList>
            <person name="Klenk H.-P."/>
        </authorList>
    </citation>
    <scope>NUCLEOTIDE SEQUENCE [LARGE SCALE GENOMIC DNA]</scope>
    <source>
        <strain evidence="1 2">DSM 14555</strain>
    </source>
</reference>
<organism evidence="1 2">
    <name type="scientific">Arthrobacter russicus</name>
    <dbReference type="NCBI Taxonomy" id="172040"/>
    <lineage>
        <taxon>Bacteria</taxon>
        <taxon>Bacillati</taxon>
        <taxon>Actinomycetota</taxon>
        <taxon>Actinomycetes</taxon>
        <taxon>Micrococcales</taxon>
        <taxon>Micrococcaceae</taxon>
        <taxon>Arthrobacter</taxon>
    </lineage>
</organism>
<dbReference type="Pfam" id="PF00300">
    <property type="entry name" value="His_Phos_1"/>
    <property type="match status" value="1"/>
</dbReference>
<dbReference type="SUPFAM" id="SSF53254">
    <property type="entry name" value="Phosphoglycerate mutase-like"/>
    <property type="match status" value="1"/>
</dbReference>
<evidence type="ECO:0000313" key="1">
    <source>
        <dbReference type="EMBL" id="MDR6268097.1"/>
    </source>
</evidence>
<comment type="caution">
    <text evidence="1">The sequence shown here is derived from an EMBL/GenBank/DDBJ whole genome shotgun (WGS) entry which is preliminary data.</text>
</comment>
<dbReference type="Gene3D" id="3.40.50.1240">
    <property type="entry name" value="Phosphoglycerate mutase-like"/>
    <property type="match status" value="1"/>
</dbReference>
<protein>
    <submittedName>
        <fullName evidence="1">Phosphoglycerate mutase</fullName>
        <ecNumber evidence="1">5.4.2.12</ecNumber>
    </submittedName>
</protein>
<accession>A0ABU1J9L7</accession>
<keyword evidence="2" id="KW-1185">Reference proteome</keyword>
<dbReference type="PANTHER" id="PTHR48100">
    <property type="entry name" value="BROAD-SPECIFICITY PHOSPHATASE YOR283W-RELATED"/>
    <property type="match status" value="1"/>
</dbReference>
<dbReference type="InterPro" id="IPR013078">
    <property type="entry name" value="His_Pase_superF_clade-1"/>
</dbReference>
<proteinExistence type="predicted"/>
<dbReference type="InterPro" id="IPR050275">
    <property type="entry name" value="PGM_Phosphatase"/>
</dbReference>